<accession>A0ABV3LAW8</accession>
<dbReference type="InterPro" id="IPR009061">
    <property type="entry name" value="DNA-bd_dom_put_sf"/>
</dbReference>
<reference evidence="1 2" key="1">
    <citation type="submission" date="2024-07" db="EMBL/GenBank/DDBJ databases">
        <authorList>
            <person name="Kang M."/>
        </authorList>
    </citation>
    <scope>NUCLEOTIDE SEQUENCE [LARGE SCALE GENOMIC DNA]</scope>
    <source>
        <strain evidence="1 2">DFM31</strain>
    </source>
</reference>
<gene>
    <name evidence="1" type="ORF">AB0T83_17860</name>
</gene>
<evidence type="ECO:0000313" key="2">
    <source>
        <dbReference type="Proteomes" id="UP001553161"/>
    </source>
</evidence>
<keyword evidence="2" id="KW-1185">Reference proteome</keyword>
<organism evidence="1 2">
    <name type="scientific">Meridianimarinicoccus marinus</name>
    <dbReference type="NCBI Taxonomy" id="3231483"/>
    <lineage>
        <taxon>Bacteria</taxon>
        <taxon>Pseudomonadati</taxon>
        <taxon>Pseudomonadota</taxon>
        <taxon>Alphaproteobacteria</taxon>
        <taxon>Rhodobacterales</taxon>
        <taxon>Paracoccaceae</taxon>
        <taxon>Meridianimarinicoccus</taxon>
    </lineage>
</organism>
<sequence length="62" mass="7238">MKNTFLSDTQLAQRYGVHRSTPWRWLKTDPNFPSPFTLSPGCTRWRLADLEKWEAARKGACI</sequence>
<dbReference type="EMBL" id="JBFBVU010000034">
    <property type="protein sequence ID" value="MEV8468637.1"/>
    <property type="molecule type" value="Genomic_DNA"/>
</dbReference>
<evidence type="ECO:0000313" key="1">
    <source>
        <dbReference type="EMBL" id="MEV8468637.1"/>
    </source>
</evidence>
<dbReference type="SUPFAM" id="SSF46955">
    <property type="entry name" value="Putative DNA-binding domain"/>
    <property type="match status" value="1"/>
</dbReference>
<protein>
    <submittedName>
        <fullName evidence="1">AlpA family phage regulatory protein</fullName>
    </submittedName>
</protein>
<proteinExistence type="predicted"/>
<name>A0ABV3LAW8_9RHOB</name>
<comment type="caution">
    <text evidence="1">The sequence shown here is derived from an EMBL/GenBank/DDBJ whole genome shotgun (WGS) entry which is preliminary data.</text>
</comment>
<dbReference type="Proteomes" id="UP001553161">
    <property type="component" value="Unassembled WGS sequence"/>
</dbReference>